<feature type="coiled-coil region" evidence="1">
    <location>
        <begin position="110"/>
        <end position="137"/>
    </location>
</feature>
<evidence type="ECO:0000313" key="3">
    <source>
        <dbReference type="Proteomes" id="UP000494206"/>
    </source>
</evidence>
<proteinExistence type="predicted"/>
<dbReference type="Proteomes" id="UP000494206">
    <property type="component" value="Unassembled WGS sequence"/>
</dbReference>
<accession>A0A8S1EBA1</accession>
<reference evidence="2 3" key="1">
    <citation type="submission" date="2020-04" db="EMBL/GenBank/DDBJ databases">
        <authorList>
            <person name="Laetsch R D."/>
            <person name="Stevens L."/>
            <person name="Kumar S."/>
            <person name="Blaxter L. M."/>
        </authorList>
    </citation>
    <scope>NUCLEOTIDE SEQUENCE [LARGE SCALE GENOMIC DNA]</scope>
</reference>
<protein>
    <submittedName>
        <fullName evidence="2">Uncharacterized protein</fullName>
    </submittedName>
</protein>
<keyword evidence="1" id="KW-0175">Coiled coil</keyword>
<dbReference type="EMBL" id="CADEPM010000002">
    <property type="protein sequence ID" value="CAB3399158.1"/>
    <property type="molecule type" value="Genomic_DNA"/>
</dbReference>
<evidence type="ECO:0000256" key="1">
    <source>
        <dbReference type="SAM" id="Coils"/>
    </source>
</evidence>
<feature type="coiled-coil region" evidence="1">
    <location>
        <begin position="9"/>
        <end position="82"/>
    </location>
</feature>
<comment type="caution">
    <text evidence="2">The sequence shown here is derived from an EMBL/GenBank/DDBJ whole genome shotgun (WGS) entry which is preliminary data.</text>
</comment>
<keyword evidence="3" id="KW-1185">Reference proteome</keyword>
<sequence>MESNKRMNYNELVKKSIDLHNENEQLKNDKMTISEKLRAAKEVKDQALFALRTLLEAFESKVEQLNCKEQQLQSAVNLLRINQMAQNDAAEKIAMMEFQLKHFQKKSYKFESANKKLAEKLRKKKKLTIQRRKTRKEACDIIPAPKT</sequence>
<gene>
    <name evidence="2" type="ORF">CBOVIS_LOCUS2324</name>
</gene>
<dbReference type="AlphaFoldDB" id="A0A8S1EBA1"/>
<organism evidence="2 3">
    <name type="scientific">Caenorhabditis bovis</name>
    <dbReference type="NCBI Taxonomy" id="2654633"/>
    <lineage>
        <taxon>Eukaryota</taxon>
        <taxon>Metazoa</taxon>
        <taxon>Ecdysozoa</taxon>
        <taxon>Nematoda</taxon>
        <taxon>Chromadorea</taxon>
        <taxon>Rhabditida</taxon>
        <taxon>Rhabditina</taxon>
        <taxon>Rhabditomorpha</taxon>
        <taxon>Rhabditoidea</taxon>
        <taxon>Rhabditidae</taxon>
        <taxon>Peloderinae</taxon>
        <taxon>Caenorhabditis</taxon>
    </lineage>
</organism>
<evidence type="ECO:0000313" key="2">
    <source>
        <dbReference type="EMBL" id="CAB3399158.1"/>
    </source>
</evidence>
<name>A0A8S1EBA1_9PELO</name>